<dbReference type="STRING" id="2903.R1ERD4"/>
<reference evidence="5" key="1">
    <citation type="journal article" date="2013" name="Nature">
        <title>Pan genome of the phytoplankton Emiliania underpins its global distribution.</title>
        <authorList>
            <person name="Read B.A."/>
            <person name="Kegel J."/>
            <person name="Klute M.J."/>
            <person name="Kuo A."/>
            <person name="Lefebvre S.C."/>
            <person name="Maumus F."/>
            <person name="Mayer C."/>
            <person name="Miller J."/>
            <person name="Monier A."/>
            <person name="Salamov A."/>
            <person name="Young J."/>
            <person name="Aguilar M."/>
            <person name="Claverie J.M."/>
            <person name="Frickenhaus S."/>
            <person name="Gonzalez K."/>
            <person name="Herman E.K."/>
            <person name="Lin Y.C."/>
            <person name="Napier J."/>
            <person name="Ogata H."/>
            <person name="Sarno A.F."/>
            <person name="Shmutz J."/>
            <person name="Schroeder D."/>
            <person name="de Vargas C."/>
            <person name="Verret F."/>
            <person name="von Dassow P."/>
            <person name="Valentin K."/>
            <person name="Van de Peer Y."/>
            <person name="Wheeler G."/>
            <person name="Dacks J.B."/>
            <person name="Delwiche C.F."/>
            <person name="Dyhrman S.T."/>
            <person name="Glockner G."/>
            <person name="John U."/>
            <person name="Richards T."/>
            <person name="Worden A.Z."/>
            <person name="Zhang X."/>
            <person name="Grigoriev I.V."/>
            <person name="Allen A.E."/>
            <person name="Bidle K."/>
            <person name="Borodovsky M."/>
            <person name="Bowler C."/>
            <person name="Brownlee C."/>
            <person name="Cock J.M."/>
            <person name="Elias M."/>
            <person name="Gladyshev V.N."/>
            <person name="Groth M."/>
            <person name="Guda C."/>
            <person name="Hadaegh A."/>
            <person name="Iglesias-Rodriguez M.D."/>
            <person name="Jenkins J."/>
            <person name="Jones B.M."/>
            <person name="Lawson T."/>
            <person name="Leese F."/>
            <person name="Lindquist E."/>
            <person name="Lobanov A."/>
            <person name="Lomsadze A."/>
            <person name="Malik S.B."/>
            <person name="Marsh M.E."/>
            <person name="Mackinder L."/>
            <person name="Mock T."/>
            <person name="Mueller-Roeber B."/>
            <person name="Pagarete A."/>
            <person name="Parker M."/>
            <person name="Probert I."/>
            <person name="Quesneville H."/>
            <person name="Raines C."/>
            <person name="Rensing S.A."/>
            <person name="Riano-Pachon D.M."/>
            <person name="Richier S."/>
            <person name="Rokitta S."/>
            <person name="Shiraiwa Y."/>
            <person name="Soanes D.M."/>
            <person name="van der Giezen M."/>
            <person name="Wahlund T.M."/>
            <person name="Williams B."/>
            <person name="Wilson W."/>
            <person name="Wolfe G."/>
            <person name="Wurch L.L."/>
        </authorList>
    </citation>
    <scope>NUCLEOTIDE SEQUENCE</scope>
</reference>
<protein>
    <submittedName>
        <fullName evidence="4">Uncharacterized protein</fullName>
    </submittedName>
</protein>
<keyword evidence="2" id="KW-0175">Coiled coil</keyword>
<accession>A0A0D3JIT9</accession>
<dbReference type="PANTHER" id="PTHR14894:SF0">
    <property type="entry name" value="CDK5 REGULATORY SUBUNIT-ASSOCIATED PROTEIN 3"/>
    <property type="match status" value="1"/>
</dbReference>
<evidence type="ECO:0000256" key="1">
    <source>
        <dbReference type="ARBA" id="ARBA00007478"/>
    </source>
</evidence>
<dbReference type="GO" id="GO:0012505">
    <property type="term" value="C:endomembrane system"/>
    <property type="evidence" value="ECO:0007669"/>
    <property type="project" value="TreeGrafter"/>
</dbReference>
<dbReference type="InterPro" id="IPR008491">
    <property type="entry name" value="CDK5RAP3"/>
</dbReference>
<dbReference type="RefSeq" id="XP_005775853.1">
    <property type="nucleotide sequence ID" value="XM_005775796.1"/>
</dbReference>
<feature type="region of interest" description="Disordered" evidence="3">
    <location>
        <begin position="255"/>
        <end position="284"/>
    </location>
</feature>
<dbReference type="AlphaFoldDB" id="A0A0D3JIT9"/>
<evidence type="ECO:0000313" key="5">
    <source>
        <dbReference type="Proteomes" id="UP000013827"/>
    </source>
</evidence>
<dbReference type="Proteomes" id="UP000013827">
    <property type="component" value="Unassembled WGS sequence"/>
</dbReference>
<dbReference type="KEGG" id="ehx:EMIHUDRAFT_458026"/>
<dbReference type="GO" id="GO:0007346">
    <property type="term" value="P:regulation of mitotic cell cycle"/>
    <property type="evidence" value="ECO:0007669"/>
    <property type="project" value="TreeGrafter"/>
</dbReference>
<sequence>MEVVDIPFDRTTEWLLERRIVGASYTKSLRTVHARLAAALAAERPAEAPAVAQLVPPGTERASLTYFDAKAVMQALLDAGLGEKTLFGGYSNAHTAQWADIVRRFEAGSIHLADAASAMAQAVGYELPALKKEAARAEKELSELVRRQGEYERLAAAAEERYVAACDKKGLGTDCSREEIGRRLRESRSLLRATLGCPDAACTPVFSDEQFARVAALCQSEEMGGAVEYYLAYVRHCLEAAARLGADVGAKAAPPDVTADGADRAGKAVRQPAPSSEGLPPALQLDGAEIEARRDCVRRARAELEGEHTRHLLLLGEPKYLERQEASLRQQLDSARKMGALAGSLATRQAELRLELSEARPRYAAAVAKVKKLQADFEATLSELHFGGKRVNLMGAINAL</sequence>
<dbReference type="EnsemblProtists" id="EOD23424">
    <property type="protein sequence ID" value="EOD23424"/>
    <property type="gene ID" value="EMIHUDRAFT_458026"/>
</dbReference>
<evidence type="ECO:0000256" key="3">
    <source>
        <dbReference type="SAM" id="MobiDB-lite"/>
    </source>
</evidence>
<dbReference type="eggNOG" id="KOG2607">
    <property type="taxonomic scope" value="Eukaryota"/>
</dbReference>
<dbReference type="PANTHER" id="PTHR14894">
    <property type="entry name" value="CDK5 REGULATORY SUBUNIT-ASSOCIATED PROTEIN 3"/>
    <property type="match status" value="1"/>
</dbReference>
<proteinExistence type="inferred from homology"/>
<dbReference type="HOGENOM" id="CLU_689705_0_0_1"/>
<dbReference type="Pfam" id="PF05600">
    <property type="entry name" value="CDK5RAP3"/>
    <property type="match status" value="2"/>
</dbReference>
<evidence type="ECO:0000256" key="2">
    <source>
        <dbReference type="SAM" id="Coils"/>
    </source>
</evidence>
<evidence type="ECO:0000313" key="4">
    <source>
        <dbReference type="EnsemblProtists" id="EOD23424"/>
    </source>
</evidence>
<dbReference type="PaxDb" id="2903-EOD23424"/>
<reference evidence="4" key="2">
    <citation type="submission" date="2024-10" db="UniProtKB">
        <authorList>
            <consortium name="EnsemblProtists"/>
        </authorList>
    </citation>
    <scope>IDENTIFICATION</scope>
</reference>
<dbReference type="GeneID" id="17268968"/>
<keyword evidence="5" id="KW-1185">Reference proteome</keyword>
<feature type="coiled-coil region" evidence="2">
    <location>
        <begin position="127"/>
        <end position="161"/>
    </location>
</feature>
<name>A0A0D3JIT9_EMIH1</name>
<organism evidence="4 5">
    <name type="scientific">Emiliania huxleyi (strain CCMP1516)</name>
    <dbReference type="NCBI Taxonomy" id="280463"/>
    <lineage>
        <taxon>Eukaryota</taxon>
        <taxon>Haptista</taxon>
        <taxon>Haptophyta</taxon>
        <taxon>Prymnesiophyceae</taxon>
        <taxon>Isochrysidales</taxon>
        <taxon>Noelaerhabdaceae</taxon>
        <taxon>Emiliania</taxon>
    </lineage>
</organism>
<comment type="similarity">
    <text evidence="1">Belongs to the CDK5RAP3 family.</text>
</comment>